<evidence type="ECO:0000256" key="3">
    <source>
        <dbReference type="SAM" id="SignalP"/>
    </source>
</evidence>
<feature type="disulfide bond" evidence="2">
    <location>
        <begin position="41"/>
        <end position="79"/>
    </location>
</feature>
<dbReference type="SMR" id="A0A1I7S292"/>
<keyword evidence="3" id="KW-0732">Signal</keyword>
<evidence type="ECO:0000256" key="2">
    <source>
        <dbReference type="PIRSR" id="PIRSR631098-51"/>
    </source>
</evidence>
<dbReference type="Proteomes" id="UP000582659">
    <property type="component" value="Unassembled WGS sequence"/>
</dbReference>
<feature type="signal peptide" evidence="3">
    <location>
        <begin position="1"/>
        <end position="18"/>
    </location>
</feature>
<evidence type="ECO:0000313" key="6">
    <source>
        <dbReference type="Proteomes" id="UP000659654"/>
    </source>
</evidence>
<dbReference type="PANTHER" id="PTHR35981:SF2">
    <property type="entry name" value="ION TRANSPORT PEPTIDE, ISOFORM C"/>
    <property type="match status" value="1"/>
</dbReference>
<dbReference type="Gene3D" id="1.10.2010.10">
    <property type="entry name" value="Crustacean CHH/MIH/GIH neurohormone"/>
    <property type="match status" value="1"/>
</dbReference>
<evidence type="ECO:0000313" key="5">
    <source>
        <dbReference type="Proteomes" id="UP000095284"/>
    </source>
</evidence>
<dbReference type="SUPFAM" id="SSF81778">
    <property type="entry name" value="Crustacean CHH/MIH/GIH neurohormone"/>
    <property type="match status" value="1"/>
</dbReference>
<dbReference type="EMBL" id="CAJFDI010000004">
    <property type="protein sequence ID" value="CAD5225591.1"/>
    <property type="molecule type" value="Genomic_DNA"/>
</dbReference>
<protein>
    <submittedName>
        <fullName evidence="4">(pine wood nematode) hypothetical protein</fullName>
    </submittedName>
</protein>
<sequence length="95" mass="11176">MHFKSAILFLVVAVTVNAQYQRVIDPATWNYAMSESNKKECTVHKNQSLHVVMDRICELCHEMFSHENPNFRSQCIANCFKTWVFRSCLNVFKPY</sequence>
<dbReference type="Proteomes" id="UP000095284">
    <property type="component" value="Unplaced"/>
</dbReference>
<dbReference type="InterPro" id="IPR035957">
    <property type="entry name" value="Crust_neurohorm_sf"/>
</dbReference>
<reference evidence="7" key="1">
    <citation type="submission" date="2016-11" db="UniProtKB">
        <authorList>
            <consortium name="WormBaseParasite"/>
        </authorList>
    </citation>
    <scope>IDENTIFICATION</scope>
</reference>
<dbReference type="InterPro" id="IPR031098">
    <property type="entry name" value="Crust_neurohorm"/>
</dbReference>
<dbReference type="eggNOG" id="ENOG502SYHN">
    <property type="taxonomic scope" value="Eukaryota"/>
</dbReference>
<comment type="similarity">
    <text evidence="1">Belongs to the arthropod CHH/MIH/GIH/VIH hormone family.</text>
</comment>
<feature type="disulfide bond" evidence="2">
    <location>
        <begin position="57"/>
        <end position="75"/>
    </location>
</feature>
<dbReference type="AlphaFoldDB" id="A0A1I7S292"/>
<name>A0A1I7S292_BURXY</name>
<accession>A0A1I7S292</accession>
<dbReference type="Proteomes" id="UP000659654">
    <property type="component" value="Unassembled WGS sequence"/>
</dbReference>
<dbReference type="PANTHER" id="PTHR35981">
    <property type="entry name" value="ION TRANSPORT PEPTIDE, ISOFORM C"/>
    <property type="match status" value="1"/>
</dbReference>
<dbReference type="OrthoDB" id="6365952at2759"/>
<dbReference type="GO" id="GO:0007623">
    <property type="term" value="P:circadian rhythm"/>
    <property type="evidence" value="ECO:0007669"/>
    <property type="project" value="TreeGrafter"/>
</dbReference>
<evidence type="ECO:0000313" key="4">
    <source>
        <dbReference type="EMBL" id="CAD5225591.1"/>
    </source>
</evidence>
<keyword evidence="6" id="KW-1185">Reference proteome</keyword>
<organism evidence="5 7">
    <name type="scientific">Bursaphelenchus xylophilus</name>
    <name type="common">Pinewood nematode worm</name>
    <name type="synonym">Aphelenchoides xylophilus</name>
    <dbReference type="NCBI Taxonomy" id="6326"/>
    <lineage>
        <taxon>Eukaryota</taxon>
        <taxon>Metazoa</taxon>
        <taxon>Ecdysozoa</taxon>
        <taxon>Nematoda</taxon>
        <taxon>Chromadorea</taxon>
        <taxon>Rhabditida</taxon>
        <taxon>Tylenchina</taxon>
        <taxon>Tylenchomorpha</taxon>
        <taxon>Aphelenchoidea</taxon>
        <taxon>Aphelenchoididae</taxon>
        <taxon>Bursaphelenchus</taxon>
    </lineage>
</organism>
<reference evidence="4" key="2">
    <citation type="submission" date="2020-09" db="EMBL/GenBank/DDBJ databases">
        <authorList>
            <person name="Kikuchi T."/>
        </authorList>
    </citation>
    <scope>NUCLEOTIDE SEQUENCE</scope>
    <source>
        <strain evidence="4">Ka4C1</strain>
    </source>
</reference>
<keyword evidence="2" id="KW-1015">Disulfide bond</keyword>
<evidence type="ECO:0000313" key="7">
    <source>
        <dbReference type="WBParaSite" id="BXY_0712100.1"/>
    </source>
</evidence>
<dbReference type="WBParaSite" id="BXY_0712100.1">
    <property type="protein sequence ID" value="BXY_0712100.1"/>
    <property type="gene ID" value="BXY_0712100"/>
</dbReference>
<gene>
    <name evidence="4" type="ORF">BXYJ_LOCUS8621</name>
</gene>
<proteinExistence type="inferred from homology"/>
<dbReference type="Pfam" id="PF01147">
    <property type="entry name" value="Crust_neurohorm"/>
    <property type="match status" value="1"/>
</dbReference>
<feature type="chain" id="PRO_5035359698" evidence="3">
    <location>
        <begin position="19"/>
        <end position="95"/>
    </location>
</feature>
<evidence type="ECO:0000256" key="1">
    <source>
        <dbReference type="ARBA" id="ARBA00005447"/>
    </source>
</evidence>
<feature type="disulfide bond" evidence="2">
    <location>
        <begin position="60"/>
        <end position="88"/>
    </location>
</feature>
<dbReference type="EMBL" id="CAJFCV020000004">
    <property type="protein sequence ID" value="CAG9114787.1"/>
    <property type="molecule type" value="Genomic_DNA"/>
</dbReference>